<accession>A0A0C2BUW0</accession>
<gene>
    <name evidence="2" type="ORF">ANCDUO_22207</name>
</gene>
<dbReference type="Proteomes" id="UP000054047">
    <property type="component" value="Unassembled WGS sequence"/>
</dbReference>
<dbReference type="InterPro" id="IPR036179">
    <property type="entry name" value="Ig-like_dom_sf"/>
</dbReference>
<name>A0A0C2BUW0_9BILA</name>
<dbReference type="EMBL" id="KN766597">
    <property type="protein sequence ID" value="KIH47728.1"/>
    <property type="molecule type" value="Genomic_DNA"/>
</dbReference>
<feature type="domain" description="Immunoglobulin I-set" evidence="1">
    <location>
        <begin position="2"/>
        <end position="46"/>
    </location>
</feature>
<feature type="non-terminal residue" evidence="2">
    <location>
        <position position="102"/>
    </location>
</feature>
<dbReference type="SUPFAM" id="SSF48726">
    <property type="entry name" value="Immunoglobulin"/>
    <property type="match status" value="1"/>
</dbReference>
<evidence type="ECO:0000313" key="3">
    <source>
        <dbReference type="Proteomes" id="UP000054047"/>
    </source>
</evidence>
<evidence type="ECO:0000313" key="2">
    <source>
        <dbReference type="EMBL" id="KIH47728.1"/>
    </source>
</evidence>
<reference evidence="2 3" key="1">
    <citation type="submission" date="2013-12" db="EMBL/GenBank/DDBJ databases">
        <title>Draft genome of the parsitic nematode Ancylostoma duodenale.</title>
        <authorList>
            <person name="Mitreva M."/>
        </authorList>
    </citation>
    <scope>NUCLEOTIDE SEQUENCE [LARGE SCALE GENOMIC DNA]</scope>
    <source>
        <strain evidence="2 3">Zhejiang</strain>
    </source>
</reference>
<dbReference type="Gene3D" id="2.60.40.10">
    <property type="entry name" value="Immunoglobulins"/>
    <property type="match status" value="1"/>
</dbReference>
<keyword evidence="3" id="KW-1185">Reference proteome</keyword>
<dbReference type="Pfam" id="PF07679">
    <property type="entry name" value="I-set"/>
    <property type="match status" value="1"/>
</dbReference>
<dbReference type="OrthoDB" id="5837492at2759"/>
<evidence type="ECO:0000259" key="1">
    <source>
        <dbReference type="Pfam" id="PF07679"/>
    </source>
</evidence>
<organism evidence="2 3">
    <name type="scientific">Ancylostoma duodenale</name>
    <dbReference type="NCBI Taxonomy" id="51022"/>
    <lineage>
        <taxon>Eukaryota</taxon>
        <taxon>Metazoa</taxon>
        <taxon>Ecdysozoa</taxon>
        <taxon>Nematoda</taxon>
        <taxon>Chromadorea</taxon>
        <taxon>Rhabditida</taxon>
        <taxon>Rhabditina</taxon>
        <taxon>Rhabditomorpha</taxon>
        <taxon>Strongyloidea</taxon>
        <taxon>Ancylostomatidae</taxon>
        <taxon>Ancylostomatinae</taxon>
        <taxon>Ancylostoma</taxon>
    </lineage>
</organism>
<dbReference type="InterPro" id="IPR013098">
    <property type="entry name" value="Ig_I-set"/>
</dbReference>
<dbReference type="InterPro" id="IPR013783">
    <property type="entry name" value="Ig-like_fold"/>
</dbReference>
<dbReference type="AlphaFoldDB" id="A0A0C2BUW0"/>
<feature type="non-terminal residue" evidence="2">
    <location>
        <position position="1"/>
    </location>
</feature>
<protein>
    <recommendedName>
        <fullName evidence="1">Immunoglobulin I-set domain-containing protein</fullName>
    </recommendedName>
</protein>
<proteinExistence type="predicted"/>
<sequence length="102" mass="11756">GHRYKLNYDGLHYLTISNCRISDAGEVLVIARNSEGEVQSTCTLDIFQKKDFRQLQLKPTQFMTSEELQQRQLQWQKETLGTLGEAFEAAPKPDAQKLFHVE</sequence>